<name>A0A1J4J9I2_9EUKA</name>
<dbReference type="PANTHER" id="PTHR24198:SF165">
    <property type="entry name" value="ANKYRIN REPEAT-CONTAINING PROTEIN-RELATED"/>
    <property type="match status" value="1"/>
</dbReference>
<feature type="repeat" description="ANK" evidence="3">
    <location>
        <begin position="547"/>
        <end position="569"/>
    </location>
</feature>
<comment type="caution">
    <text evidence="4">The sequence shown here is derived from an EMBL/GenBank/DDBJ whole genome shotgun (WGS) entry which is preliminary data.</text>
</comment>
<dbReference type="RefSeq" id="XP_068348458.1">
    <property type="nucleotide sequence ID" value="XM_068512126.1"/>
</dbReference>
<dbReference type="EMBL" id="MLAK01001254">
    <property type="protein sequence ID" value="OHS95321.1"/>
    <property type="molecule type" value="Genomic_DNA"/>
</dbReference>
<evidence type="ECO:0000256" key="1">
    <source>
        <dbReference type="ARBA" id="ARBA00022737"/>
    </source>
</evidence>
<dbReference type="InterPro" id="IPR002110">
    <property type="entry name" value="Ankyrin_rpt"/>
</dbReference>
<evidence type="ECO:0000313" key="4">
    <source>
        <dbReference type="EMBL" id="OHS95321.1"/>
    </source>
</evidence>
<dbReference type="Pfam" id="PF00023">
    <property type="entry name" value="Ank"/>
    <property type="match status" value="1"/>
</dbReference>
<sequence>MKSIQVKFRDFYRWTIIINNKKFRTTKPKAFYLSPVLKNFSDKYPDFNSCKLEIEDAEQYEELISSIFAMKDISINIENIDFLKRFSRKLQISLFDSAFQEFENYFDLVEETTNEDQNLKTLKIMERTFLKLSNERIDRSFQLLQKCKIDDLTFSTSLYGICISQPQKIDIYIELLTKYKAVTINKFKDIVFDNLKSQKKQEIYYIIYQMIHYQILDNKELIKRTNGCLPLFYAHLLNPKKITDILHEDQTIDFDLTESSNNNWELHHKNCINGKNEHPIAVIIRRDDIDTLQQFLSQNNFPKNATIPISIYERFSFINERNVKLIDFAAFFGSIKCFKFLMLNDFDFSIHQTFVYAVCGGMSEIVHLCEEKKCEIKGSLLASVQFHRHDFFDWLIDIKNMNYSDDLIPAQLLQYFNITSLINCINRGIDPTKFIFPSVLNGNLIFLKYLVTINEINLNVCDSNGMTPLHYACEKGFEEIVSFLIEKCDDTIINSKGHDDMTPLHIACQNVNESIIKLLLNHPKIDVCVKTVYLVLFTKKFFKKSQNGLTPLHLACKSGNQIIISLLLKMKNIDINSGGIVLLAFYNVHFIYLERSCFLLISNVFIFKLWSCSTSLCMPNWQIGNCKIAPRKLKDK</sequence>
<evidence type="ECO:0000256" key="3">
    <source>
        <dbReference type="PROSITE-ProRule" id="PRU00023"/>
    </source>
</evidence>
<reference evidence="4" key="1">
    <citation type="submission" date="2016-10" db="EMBL/GenBank/DDBJ databases">
        <authorList>
            <person name="Benchimol M."/>
            <person name="Almeida L.G."/>
            <person name="Vasconcelos A.T."/>
            <person name="Perreira-Neves A."/>
            <person name="Rosa I.A."/>
            <person name="Tasca T."/>
            <person name="Bogo M.R."/>
            <person name="de Souza W."/>
        </authorList>
    </citation>
    <scope>NUCLEOTIDE SEQUENCE [LARGE SCALE GENOMIC DNA]</scope>
    <source>
        <strain evidence="4">K</strain>
    </source>
</reference>
<protein>
    <submittedName>
        <fullName evidence="4">Uncharacterized protein</fullName>
    </submittedName>
</protein>
<dbReference type="InterPro" id="IPR036770">
    <property type="entry name" value="Ankyrin_rpt-contain_sf"/>
</dbReference>
<dbReference type="SUPFAM" id="SSF48403">
    <property type="entry name" value="Ankyrin repeat"/>
    <property type="match status" value="1"/>
</dbReference>
<dbReference type="GeneID" id="94846830"/>
<feature type="repeat" description="ANK" evidence="3">
    <location>
        <begin position="499"/>
        <end position="522"/>
    </location>
</feature>
<evidence type="ECO:0000313" key="5">
    <source>
        <dbReference type="Proteomes" id="UP000179807"/>
    </source>
</evidence>
<proteinExistence type="predicted"/>
<dbReference type="Gene3D" id="1.25.40.20">
    <property type="entry name" value="Ankyrin repeat-containing domain"/>
    <property type="match status" value="1"/>
</dbReference>
<dbReference type="Proteomes" id="UP000179807">
    <property type="component" value="Unassembled WGS sequence"/>
</dbReference>
<gene>
    <name evidence="4" type="ORF">TRFO_38572</name>
</gene>
<dbReference type="PROSITE" id="PS50088">
    <property type="entry name" value="ANK_REPEAT"/>
    <property type="match status" value="3"/>
</dbReference>
<accession>A0A1J4J9I2</accession>
<evidence type="ECO:0000256" key="2">
    <source>
        <dbReference type="ARBA" id="ARBA00023043"/>
    </source>
</evidence>
<dbReference type="VEuPathDB" id="TrichDB:TRFO_38572"/>
<dbReference type="AlphaFoldDB" id="A0A1J4J9I2"/>
<dbReference type="SMART" id="SM00248">
    <property type="entry name" value="ANK"/>
    <property type="match status" value="5"/>
</dbReference>
<keyword evidence="2 3" id="KW-0040">ANK repeat</keyword>
<dbReference type="PANTHER" id="PTHR24198">
    <property type="entry name" value="ANKYRIN REPEAT AND PROTEIN KINASE DOMAIN-CONTAINING PROTEIN"/>
    <property type="match status" value="1"/>
</dbReference>
<keyword evidence="1" id="KW-0677">Repeat</keyword>
<keyword evidence="5" id="KW-1185">Reference proteome</keyword>
<feature type="repeat" description="ANK" evidence="3">
    <location>
        <begin position="464"/>
        <end position="496"/>
    </location>
</feature>
<dbReference type="Pfam" id="PF12796">
    <property type="entry name" value="Ank_2"/>
    <property type="match status" value="1"/>
</dbReference>
<dbReference type="OrthoDB" id="4567at2759"/>
<organism evidence="4 5">
    <name type="scientific">Tritrichomonas foetus</name>
    <dbReference type="NCBI Taxonomy" id="1144522"/>
    <lineage>
        <taxon>Eukaryota</taxon>
        <taxon>Metamonada</taxon>
        <taxon>Parabasalia</taxon>
        <taxon>Tritrichomonadida</taxon>
        <taxon>Tritrichomonadidae</taxon>
        <taxon>Tritrichomonas</taxon>
    </lineage>
</organism>
<dbReference type="PROSITE" id="PS50297">
    <property type="entry name" value="ANK_REP_REGION"/>
    <property type="match status" value="3"/>
</dbReference>